<feature type="transmembrane region" description="Helical" evidence="9">
    <location>
        <begin position="605"/>
        <end position="627"/>
    </location>
</feature>
<keyword evidence="3" id="KW-1003">Cell membrane</keyword>
<name>A0A5M4B9D8_9FLAO</name>
<dbReference type="AlphaFoldDB" id="A0A5M4B9D8"/>
<evidence type="ECO:0000256" key="9">
    <source>
        <dbReference type="SAM" id="Phobius"/>
    </source>
</evidence>
<accession>A0A5M4B9D8</accession>
<feature type="transmembrane region" description="Helical" evidence="9">
    <location>
        <begin position="342"/>
        <end position="363"/>
    </location>
</feature>
<dbReference type="GO" id="GO:0006857">
    <property type="term" value="P:oligopeptide transport"/>
    <property type="evidence" value="ECO:0007669"/>
    <property type="project" value="InterPro"/>
</dbReference>
<dbReference type="InterPro" id="IPR018456">
    <property type="entry name" value="PTR2_symporter_CS"/>
</dbReference>
<feature type="transmembrane region" description="Helical" evidence="9">
    <location>
        <begin position="47"/>
        <end position="65"/>
    </location>
</feature>
<organism evidence="10 11">
    <name type="scientific">Capnocytophaga felis</name>
    <dbReference type="NCBI Taxonomy" id="2267611"/>
    <lineage>
        <taxon>Bacteria</taxon>
        <taxon>Pseudomonadati</taxon>
        <taxon>Bacteroidota</taxon>
        <taxon>Flavobacteriia</taxon>
        <taxon>Flavobacteriales</taxon>
        <taxon>Flavobacteriaceae</taxon>
        <taxon>Capnocytophaga</taxon>
    </lineage>
</organism>
<feature type="transmembrane region" description="Helical" evidence="9">
    <location>
        <begin position="130"/>
        <end position="148"/>
    </location>
</feature>
<dbReference type="PANTHER" id="PTHR23517:SF15">
    <property type="entry name" value="PROTON-DEPENDENT OLIGOPEPTIDE FAMILY TRANSPORT PROTEIN"/>
    <property type="match status" value="1"/>
</dbReference>
<dbReference type="SUPFAM" id="SSF103473">
    <property type="entry name" value="MFS general substrate transporter"/>
    <property type="match status" value="1"/>
</dbReference>
<feature type="transmembrane region" description="Helical" evidence="9">
    <location>
        <begin position="406"/>
        <end position="431"/>
    </location>
</feature>
<evidence type="ECO:0000256" key="4">
    <source>
        <dbReference type="ARBA" id="ARBA00022692"/>
    </source>
</evidence>
<evidence type="ECO:0000256" key="5">
    <source>
        <dbReference type="ARBA" id="ARBA00022856"/>
    </source>
</evidence>
<feature type="transmembrane region" description="Helical" evidence="9">
    <location>
        <begin position="107"/>
        <end position="124"/>
    </location>
</feature>
<keyword evidence="11" id="KW-1185">Reference proteome</keyword>
<evidence type="ECO:0000313" key="10">
    <source>
        <dbReference type="EMBL" id="GET46010.1"/>
    </source>
</evidence>
<dbReference type="Gene3D" id="1.20.1250.20">
    <property type="entry name" value="MFS general substrate transporter like domains"/>
    <property type="match status" value="1"/>
</dbReference>
<evidence type="ECO:0000256" key="6">
    <source>
        <dbReference type="ARBA" id="ARBA00022989"/>
    </source>
</evidence>
<dbReference type="GO" id="GO:1904680">
    <property type="term" value="F:peptide transmembrane transporter activity"/>
    <property type="evidence" value="ECO:0007669"/>
    <property type="project" value="InterPro"/>
</dbReference>
<dbReference type="PANTHER" id="PTHR23517">
    <property type="entry name" value="RESISTANCE PROTEIN MDTM, PUTATIVE-RELATED-RELATED"/>
    <property type="match status" value="1"/>
</dbReference>
<evidence type="ECO:0000256" key="2">
    <source>
        <dbReference type="ARBA" id="ARBA00022448"/>
    </source>
</evidence>
<evidence type="ECO:0000256" key="1">
    <source>
        <dbReference type="ARBA" id="ARBA00004651"/>
    </source>
</evidence>
<dbReference type="NCBIfam" id="TIGR00924">
    <property type="entry name" value="yjdL_sub1_fam"/>
    <property type="match status" value="1"/>
</dbReference>
<sequence>MLNPDYKLMLIAWLGVALWVGFVIFSNRKIHPKALFTLFMVELWERFSYYGMRALLILYMTANLIDGGFQFDDAKAFGIYGAYGALVYLTPIIGGYFADKLIGFRKAIAFGAILMAAGQFTLFANNQTTFFIGLALLVVGNGFFKPNISSMIGRFYADGDKRRDGAFTLFYMGINMGAFLAPLTCGAIGENEGWQYGFLTAGIGMLLGFLIFFFAGRTSVFQHVGLAPDEKPAKNIVSFIPNSILPYVAAAVMIGLSLLLIQHETVVDYMLGGLAVIIIGYLLFQASKMELVAKQRIWVVVLLLMFTTIFWTFFELAGSALNLFTARNVDKTLFGFEMKTTYFQSFNPLYIMLFAPVFSWIWIKLSNLNKEPAAPYKFGTGLLLLGLGFLTLKFGGSYAKLGMVPAIFMALLYLLHTLGELALSPVGLSLVTKLSPKHMVAFMMGVWFLSSSIAHQGGKHIAKLTTVNEKSIVESSAFQNAEIDKDIKAVLSEKQFKDQLAKSSVESILVSDAFIERLNGLNPQQQYAKSVVTIKETLDDAENYSGMKREKILKSAKQSFLSFKGSEVNTEVATSDDYEKLVDNSAGISVTNVIKGESLNKGLSVFTMLGFIAIGCGVVLFLMGPFITRWMHGVK</sequence>
<keyword evidence="5" id="KW-0571">Peptide transport</keyword>
<comment type="caution">
    <text evidence="10">The sequence shown here is derived from an EMBL/GenBank/DDBJ whole genome shotgun (WGS) entry which is preliminary data.</text>
</comment>
<keyword evidence="5" id="KW-0653">Protein transport</keyword>
<dbReference type="InterPro" id="IPR000109">
    <property type="entry name" value="POT_fam"/>
</dbReference>
<evidence type="ECO:0000256" key="8">
    <source>
        <dbReference type="RuleBase" id="RU003755"/>
    </source>
</evidence>
<keyword evidence="7 9" id="KW-0472">Membrane</keyword>
<dbReference type="OrthoDB" id="9772725at2"/>
<feature type="transmembrane region" description="Helical" evidence="9">
    <location>
        <begin position="236"/>
        <end position="260"/>
    </location>
</feature>
<feature type="transmembrane region" description="Helical" evidence="9">
    <location>
        <begin position="195"/>
        <end position="215"/>
    </location>
</feature>
<dbReference type="GO" id="GO:0005886">
    <property type="term" value="C:plasma membrane"/>
    <property type="evidence" value="ECO:0007669"/>
    <property type="project" value="UniProtKB-SubCell"/>
</dbReference>
<feature type="transmembrane region" description="Helical" evidence="9">
    <location>
        <begin position="296"/>
        <end position="314"/>
    </location>
</feature>
<dbReference type="PROSITE" id="PS01023">
    <property type="entry name" value="PTR2_2"/>
    <property type="match status" value="1"/>
</dbReference>
<keyword evidence="6 9" id="KW-1133">Transmembrane helix</keyword>
<dbReference type="InterPro" id="IPR050171">
    <property type="entry name" value="MFS_Transporters"/>
</dbReference>
<evidence type="ECO:0000256" key="7">
    <source>
        <dbReference type="ARBA" id="ARBA00023136"/>
    </source>
</evidence>
<feature type="transmembrane region" description="Helical" evidence="9">
    <location>
        <begin position="77"/>
        <end position="98"/>
    </location>
</feature>
<dbReference type="EMBL" id="BLBC01000007">
    <property type="protein sequence ID" value="GET46010.1"/>
    <property type="molecule type" value="Genomic_DNA"/>
</dbReference>
<keyword evidence="2 8" id="KW-0813">Transport</keyword>
<dbReference type="InterPro" id="IPR005279">
    <property type="entry name" value="Dipep/tripep_permease"/>
</dbReference>
<protein>
    <recommendedName>
        <fullName evidence="12">MFS transporter</fullName>
    </recommendedName>
</protein>
<comment type="subcellular location">
    <subcellularLocation>
        <location evidence="1">Cell membrane</location>
        <topology evidence="1">Multi-pass membrane protein</topology>
    </subcellularLocation>
    <subcellularLocation>
        <location evidence="8">Membrane</location>
        <topology evidence="8">Multi-pass membrane protein</topology>
    </subcellularLocation>
</comment>
<proteinExistence type="inferred from homology"/>
<gene>
    <name evidence="10" type="ORF">RCZ01_13120</name>
</gene>
<dbReference type="InterPro" id="IPR036259">
    <property type="entry name" value="MFS_trans_sf"/>
</dbReference>
<feature type="transmembrane region" description="Helical" evidence="9">
    <location>
        <begin position="169"/>
        <end position="189"/>
    </location>
</feature>
<evidence type="ECO:0000313" key="11">
    <source>
        <dbReference type="Proteomes" id="UP000398217"/>
    </source>
</evidence>
<feature type="transmembrane region" description="Helical" evidence="9">
    <location>
        <begin position="6"/>
        <end position="26"/>
    </location>
</feature>
<reference evidence="11" key="1">
    <citation type="journal article" date="2020" name="Int. J. Syst. Evol. Microbiol.">
        <title>Capnocytophaga felis sp. nov. isolated from the feline oral cavity.</title>
        <authorList>
            <person name="Suzuki M."/>
            <person name="Umeda K."/>
            <person name="Kimura M."/>
            <person name="Imaoka K."/>
            <person name="Morikawa S."/>
            <person name="Maeda K."/>
        </authorList>
    </citation>
    <scope>NUCLEOTIDE SEQUENCE [LARGE SCALE GENOMIC DNA]</scope>
    <source>
        <strain evidence="11">KC07070</strain>
    </source>
</reference>
<keyword evidence="4 8" id="KW-0812">Transmembrane</keyword>
<dbReference type="Pfam" id="PF00854">
    <property type="entry name" value="PTR2"/>
    <property type="match status" value="1"/>
</dbReference>
<dbReference type="Proteomes" id="UP000398217">
    <property type="component" value="Unassembled WGS sequence"/>
</dbReference>
<feature type="transmembrane region" description="Helical" evidence="9">
    <location>
        <begin position="375"/>
        <end position="394"/>
    </location>
</feature>
<feature type="transmembrane region" description="Helical" evidence="9">
    <location>
        <begin position="266"/>
        <end position="284"/>
    </location>
</feature>
<evidence type="ECO:0008006" key="12">
    <source>
        <dbReference type="Google" id="ProtNLM"/>
    </source>
</evidence>
<comment type="similarity">
    <text evidence="8">Belongs to the major facilitator superfamily. Proton-dependent oligopeptide transporter (POT/PTR) (TC 2.A.17) family.</text>
</comment>
<evidence type="ECO:0000256" key="3">
    <source>
        <dbReference type="ARBA" id="ARBA00022475"/>
    </source>
</evidence>
<dbReference type="RefSeq" id="WP_155284642.1">
    <property type="nucleotide sequence ID" value="NZ_BLBC01000007.1"/>
</dbReference>
<dbReference type="CDD" id="cd17346">
    <property type="entry name" value="MFS_DtpA_like"/>
    <property type="match status" value="1"/>
</dbReference>